<proteinExistence type="inferred from homology"/>
<keyword evidence="6 7" id="KW-0694">RNA-binding</keyword>
<comment type="function">
    <text evidence="7">Specifically dimethylates two adjacent adenosines (A1518 and A1519) in the loop of a conserved hairpin near the 3'-end of 16S rRNA in the 30S particle. May play a critical role in biogenesis of 30S subunits.</text>
</comment>
<evidence type="ECO:0000313" key="10">
    <source>
        <dbReference type="EMBL" id="KZL12499.1"/>
    </source>
</evidence>
<dbReference type="GO" id="GO:0052908">
    <property type="term" value="F:16S rRNA (adenine(1518)-N(6)/adenine(1519)-N(6))-dimethyltransferase activity"/>
    <property type="evidence" value="ECO:0007669"/>
    <property type="project" value="UniProtKB-EC"/>
</dbReference>
<keyword evidence="4 7" id="KW-0808">Transferase</keyword>
<dbReference type="Gene3D" id="1.10.8.100">
    <property type="entry name" value="Ribosomal RNA adenine dimethylase-like, domain 2"/>
    <property type="match status" value="1"/>
</dbReference>
<feature type="domain" description="Ribosomal RNA adenine methylase transferase N-terminal" evidence="9">
    <location>
        <begin position="35"/>
        <end position="210"/>
    </location>
</feature>
<comment type="caution">
    <text evidence="10">The sequence shown here is derived from an EMBL/GenBank/DDBJ whole genome shotgun (WGS) entry which is preliminary data.</text>
</comment>
<dbReference type="CDD" id="cd02440">
    <property type="entry name" value="AdoMet_MTases"/>
    <property type="match status" value="1"/>
</dbReference>
<evidence type="ECO:0000256" key="3">
    <source>
        <dbReference type="ARBA" id="ARBA00022603"/>
    </source>
</evidence>
<dbReference type="InterPro" id="IPR001737">
    <property type="entry name" value="KsgA/Erm"/>
</dbReference>
<dbReference type="PROSITE" id="PS51689">
    <property type="entry name" value="SAM_RNA_A_N6_MT"/>
    <property type="match status" value="1"/>
</dbReference>
<dbReference type="NCBIfam" id="TIGR00755">
    <property type="entry name" value="ksgA"/>
    <property type="match status" value="1"/>
</dbReference>
<feature type="binding site" evidence="7 8">
    <location>
        <position position="28"/>
    </location>
    <ligand>
        <name>S-adenosyl-L-methionine</name>
        <dbReference type="ChEBI" id="CHEBI:59789"/>
    </ligand>
</feature>
<keyword evidence="1 7" id="KW-0963">Cytoplasm</keyword>
<feature type="binding site" evidence="7 8">
    <location>
        <position position="55"/>
    </location>
    <ligand>
        <name>S-adenosyl-L-methionine</name>
        <dbReference type="ChEBI" id="CHEBI:59789"/>
    </ligand>
</feature>
<keyword evidence="3 7" id="KW-0489">Methyltransferase</keyword>
<dbReference type="InterPro" id="IPR023165">
    <property type="entry name" value="rRNA_Ade_diMease-like_C"/>
</dbReference>
<evidence type="ECO:0000259" key="9">
    <source>
        <dbReference type="SMART" id="SM00650"/>
    </source>
</evidence>
<reference evidence="10 11" key="1">
    <citation type="journal article" date="2016" name="Front. Microbiol.">
        <title>Comparative Genomic Analysis Reveals a Diverse Repertoire of Genes Involved in Prokaryote-Eukaryote Interactions within the Pseudovibrio Genus.</title>
        <authorList>
            <person name="Romano S."/>
            <person name="Fernandez-Guerra A."/>
            <person name="Reen F.J."/>
            <person name="Glockner F.O."/>
            <person name="Crowley S.P."/>
            <person name="O'Sullivan O."/>
            <person name="Cotter P.D."/>
            <person name="Adams C."/>
            <person name="Dobson A.D."/>
            <person name="O'Gara F."/>
        </authorList>
    </citation>
    <scope>NUCLEOTIDE SEQUENCE [LARGE SCALE GENOMIC DNA]</scope>
    <source>
        <strain evidence="10 11">Ad2</strain>
    </source>
</reference>
<dbReference type="InterPro" id="IPR011530">
    <property type="entry name" value="rRNA_adenine_dimethylase"/>
</dbReference>
<evidence type="ECO:0000256" key="5">
    <source>
        <dbReference type="ARBA" id="ARBA00022691"/>
    </source>
</evidence>
<keyword evidence="2 7" id="KW-0698">rRNA processing</keyword>
<dbReference type="RefSeq" id="WP_068009508.1">
    <property type="nucleotide sequence ID" value="NZ_FOFM01000001.1"/>
</dbReference>
<dbReference type="GO" id="GO:0005829">
    <property type="term" value="C:cytosol"/>
    <property type="evidence" value="ECO:0007669"/>
    <property type="project" value="TreeGrafter"/>
</dbReference>
<comment type="similarity">
    <text evidence="7">Belongs to the class I-like SAM-binding methyltransferase superfamily. rRNA adenine N(6)-methyltransferase family. RsmA subfamily.</text>
</comment>
<dbReference type="AlphaFoldDB" id="A0A165UL69"/>
<comment type="subcellular location">
    <subcellularLocation>
        <location evidence="7">Cytoplasm</location>
    </subcellularLocation>
</comment>
<feature type="binding site" evidence="7 8">
    <location>
        <position position="103"/>
    </location>
    <ligand>
        <name>S-adenosyl-L-methionine</name>
        <dbReference type="ChEBI" id="CHEBI:59789"/>
    </ligand>
</feature>
<dbReference type="PANTHER" id="PTHR11727">
    <property type="entry name" value="DIMETHYLADENOSINE TRANSFERASE"/>
    <property type="match status" value="1"/>
</dbReference>
<sequence length="279" mass="30288">MAQIDDLPPLREVIAEHGLDARKSLGQNFLLDLNLTSRIARSAGDLSECTVVEVGPGPGGLTRALLAAGAKKVIAIEKDTRCLPALDQISQHYGGRLEVIEGDALKHNPADLADGPIKIIANLPYNVGTQLLLGWLTTPEWPPFWTSLTLMFQKEVGQRIVGQTGDKAYGRLGVLANWRCHTDILFDLNPKAFTPPPKVISAVVQLHPRETPLECPLKALERVTAHAFGQRRKMLRASLKGLKPDAEARIEAAGLKPTARAEEIDVAGFVALAHAFDQD</sequence>
<evidence type="ECO:0000313" key="11">
    <source>
        <dbReference type="Proteomes" id="UP000076577"/>
    </source>
</evidence>
<dbReference type="STRING" id="989403.SAMN05421798_101176"/>
<dbReference type="SUPFAM" id="SSF53335">
    <property type="entry name" value="S-adenosyl-L-methionine-dependent methyltransferases"/>
    <property type="match status" value="1"/>
</dbReference>
<evidence type="ECO:0000256" key="2">
    <source>
        <dbReference type="ARBA" id="ARBA00022552"/>
    </source>
</evidence>
<dbReference type="PANTHER" id="PTHR11727:SF7">
    <property type="entry name" value="DIMETHYLADENOSINE TRANSFERASE-RELATED"/>
    <property type="match status" value="1"/>
</dbReference>
<dbReference type="InterPro" id="IPR020596">
    <property type="entry name" value="rRNA_Ade_Mease_Trfase_CS"/>
</dbReference>
<gene>
    <name evidence="10" type="primary">rsmA_2</name>
    <name evidence="7" type="synonym">ksgA</name>
    <name evidence="7" type="synonym">rsmA</name>
    <name evidence="10" type="ORF">PsAD2_03804</name>
</gene>
<dbReference type="EC" id="2.1.1.182" evidence="7"/>
<dbReference type="EMBL" id="LMCB01000098">
    <property type="protein sequence ID" value="KZL12499.1"/>
    <property type="molecule type" value="Genomic_DNA"/>
</dbReference>
<dbReference type="GO" id="GO:0003723">
    <property type="term" value="F:RNA binding"/>
    <property type="evidence" value="ECO:0007669"/>
    <property type="project" value="UniProtKB-UniRule"/>
</dbReference>
<evidence type="ECO:0000256" key="4">
    <source>
        <dbReference type="ARBA" id="ARBA00022679"/>
    </source>
</evidence>
<evidence type="ECO:0000256" key="7">
    <source>
        <dbReference type="HAMAP-Rule" id="MF_00607"/>
    </source>
</evidence>
<dbReference type="PROSITE" id="PS01131">
    <property type="entry name" value="RRNA_A_DIMETH"/>
    <property type="match status" value="1"/>
</dbReference>
<dbReference type="OrthoDB" id="9814755at2"/>
<dbReference type="Gene3D" id="3.40.50.150">
    <property type="entry name" value="Vaccinia Virus protein VP39"/>
    <property type="match status" value="1"/>
</dbReference>
<dbReference type="FunFam" id="1.10.8.100:FF:000001">
    <property type="entry name" value="Ribosomal RNA small subunit methyltransferase A"/>
    <property type="match status" value="1"/>
</dbReference>
<evidence type="ECO:0000256" key="1">
    <source>
        <dbReference type="ARBA" id="ARBA00022490"/>
    </source>
</evidence>
<dbReference type="PATRIC" id="fig|989403.3.peg.4143"/>
<dbReference type="Pfam" id="PF00398">
    <property type="entry name" value="RrnaAD"/>
    <property type="match status" value="1"/>
</dbReference>
<protein>
    <recommendedName>
        <fullName evidence="7">Ribosomal RNA small subunit methyltransferase A</fullName>
        <ecNumber evidence="7">2.1.1.182</ecNumber>
    </recommendedName>
    <alternativeName>
        <fullName evidence="7">16S rRNA (adenine(1518)-N(6)/adenine(1519)-N(6))-dimethyltransferase</fullName>
    </alternativeName>
    <alternativeName>
        <fullName evidence="7">16S rRNA dimethyladenosine transferase</fullName>
    </alternativeName>
    <alternativeName>
        <fullName evidence="7">16S rRNA dimethylase</fullName>
    </alternativeName>
    <alternativeName>
        <fullName evidence="7">S-adenosylmethionine-6-N', N'-adenosyl(rRNA) dimethyltransferase</fullName>
    </alternativeName>
</protein>
<evidence type="ECO:0000256" key="6">
    <source>
        <dbReference type="ARBA" id="ARBA00022884"/>
    </source>
</evidence>
<accession>A0A165UL69</accession>
<comment type="catalytic activity">
    <reaction evidence="7">
        <text>adenosine(1518)/adenosine(1519) in 16S rRNA + 4 S-adenosyl-L-methionine = N(6)-dimethyladenosine(1518)/N(6)-dimethyladenosine(1519) in 16S rRNA + 4 S-adenosyl-L-homocysteine + 4 H(+)</text>
        <dbReference type="Rhea" id="RHEA:19609"/>
        <dbReference type="Rhea" id="RHEA-COMP:10232"/>
        <dbReference type="Rhea" id="RHEA-COMP:10233"/>
        <dbReference type="ChEBI" id="CHEBI:15378"/>
        <dbReference type="ChEBI" id="CHEBI:57856"/>
        <dbReference type="ChEBI" id="CHEBI:59789"/>
        <dbReference type="ChEBI" id="CHEBI:74411"/>
        <dbReference type="ChEBI" id="CHEBI:74493"/>
        <dbReference type="EC" id="2.1.1.182"/>
    </reaction>
</comment>
<dbReference type="SMART" id="SM00650">
    <property type="entry name" value="rADc"/>
    <property type="match status" value="1"/>
</dbReference>
<dbReference type="InterPro" id="IPR029063">
    <property type="entry name" value="SAM-dependent_MTases_sf"/>
</dbReference>
<dbReference type="Proteomes" id="UP000076577">
    <property type="component" value="Unassembled WGS sequence"/>
</dbReference>
<feature type="binding site" evidence="7 8">
    <location>
        <position position="30"/>
    </location>
    <ligand>
        <name>S-adenosyl-L-methionine</name>
        <dbReference type="ChEBI" id="CHEBI:59789"/>
    </ligand>
</feature>
<dbReference type="HAMAP" id="MF_00607">
    <property type="entry name" value="16SrRNA_methyltr_A"/>
    <property type="match status" value="1"/>
</dbReference>
<keyword evidence="11" id="KW-1185">Reference proteome</keyword>
<feature type="binding site" evidence="7 8">
    <location>
        <position position="77"/>
    </location>
    <ligand>
        <name>S-adenosyl-L-methionine</name>
        <dbReference type="ChEBI" id="CHEBI:59789"/>
    </ligand>
</feature>
<name>A0A165UL69_9HYPH</name>
<feature type="binding site" evidence="7 8">
    <location>
        <position position="122"/>
    </location>
    <ligand>
        <name>S-adenosyl-L-methionine</name>
        <dbReference type="ChEBI" id="CHEBI:59789"/>
    </ligand>
</feature>
<organism evidence="10 11">
    <name type="scientific">Pseudovibrio axinellae</name>
    <dbReference type="NCBI Taxonomy" id="989403"/>
    <lineage>
        <taxon>Bacteria</taxon>
        <taxon>Pseudomonadati</taxon>
        <taxon>Pseudomonadota</taxon>
        <taxon>Alphaproteobacteria</taxon>
        <taxon>Hyphomicrobiales</taxon>
        <taxon>Stappiaceae</taxon>
        <taxon>Pseudovibrio</taxon>
    </lineage>
</organism>
<keyword evidence="5 7" id="KW-0949">S-adenosyl-L-methionine</keyword>
<dbReference type="InterPro" id="IPR020598">
    <property type="entry name" value="rRNA_Ade_methylase_Trfase_N"/>
</dbReference>
<evidence type="ECO:0000256" key="8">
    <source>
        <dbReference type="PROSITE-ProRule" id="PRU01026"/>
    </source>
</evidence>